<organism evidence="2 3">
    <name type="scientific">Rhodoblastus acidophilus</name>
    <name type="common">Rhodopseudomonas acidophila</name>
    <dbReference type="NCBI Taxonomy" id="1074"/>
    <lineage>
        <taxon>Bacteria</taxon>
        <taxon>Pseudomonadati</taxon>
        <taxon>Pseudomonadota</taxon>
        <taxon>Alphaproteobacteria</taxon>
        <taxon>Hyphomicrobiales</taxon>
        <taxon>Rhodoblastaceae</taxon>
        <taxon>Rhodoblastus</taxon>
    </lineage>
</organism>
<dbReference type="AlphaFoldDB" id="A0A6N8DHW5"/>
<evidence type="ECO:0000313" key="3">
    <source>
        <dbReference type="Proteomes" id="UP000439113"/>
    </source>
</evidence>
<evidence type="ECO:0000256" key="1">
    <source>
        <dbReference type="SAM" id="SignalP"/>
    </source>
</evidence>
<keyword evidence="1" id="KW-0732">Signal</keyword>
<protein>
    <submittedName>
        <fullName evidence="2">Uncharacterized protein</fullName>
    </submittedName>
</protein>
<reference evidence="2 3" key="1">
    <citation type="submission" date="2019-11" db="EMBL/GenBank/DDBJ databases">
        <title>Whole-genome sequence of a Rhodoblastus acidophilus DSM 142.</title>
        <authorList>
            <person name="Kyndt J.A."/>
            <person name="Meyer T.E."/>
        </authorList>
    </citation>
    <scope>NUCLEOTIDE SEQUENCE [LARGE SCALE GENOMIC DNA]</scope>
    <source>
        <strain evidence="2 3">DSM 142</strain>
    </source>
</reference>
<sequence length="99" mass="12381">MKRPVTQILFAALLGLAVLFSPVPRPAEAAPVAPSNLLATQSYGSAIQQTQYYYRRHYYRPYYRHYYRPYRPYYRPYYRPHYRPYYGYRPHYWHRRHYY</sequence>
<name>A0A6N8DHW5_RHOAC</name>
<feature type="chain" id="PRO_5026928487" evidence="1">
    <location>
        <begin position="30"/>
        <end position="99"/>
    </location>
</feature>
<dbReference type="EMBL" id="WNKS01000002">
    <property type="protein sequence ID" value="MTV30042.1"/>
    <property type="molecule type" value="Genomic_DNA"/>
</dbReference>
<gene>
    <name evidence="2" type="ORF">GJ654_03430</name>
</gene>
<comment type="caution">
    <text evidence="2">The sequence shown here is derived from an EMBL/GenBank/DDBJ whole genome shotgun (WGS) entry which is preliminary data.</text>
</comment>
<proteinExistence type="predicted"/>
<evidence type="ECO:0000313" key="2">
    <source>
        <dbReference type="EMBL" id="MTV30042.1"/>
    </source>
</evidence>
<accession>A0A6N8DHW5</accession>
<dbReference type="Proteomes" id="UP000439113">
    <property type="component" value="Unassembled WGS sequence"/>
</dbReference>
<feature type="signal peptide" evidence="1">
    <location>
        <begin position="1"/>
        <end position="29"/>
    </location>
</feature>